<name>A0ABZ1UHY6_9BURK</name>
<reference evidence="1 2" key="1">
    <citation type="journal article" date="2019" name="Int. J. Syst. Evol. Microbiol.">
        <title>The Draft Whole-Genome Sequence of the Antibiotic Producer Empedobacter haloabium ATCC 31962 Provides Indications for Its Taxonomic Reclassification.</title>
        <authorList>
            <person name="Miess H."/>
            <person name="Arlt P."/>
            <person name="Apel A.K."/>
            <person name="Weber T."/>
            <person name="Nieselt K."/>
            <person name="Hanssen F."/>
            <person name="Czemmel S."/>
            <person name="Nahnsen S."/>
            <person name="Gross H."/>
        </authorList>
    </citation>
    <scope>NUCLEOTIDE SEQUENCE [LARGE SCALE GENOMIC DNA]</scope>
    <source>
        <strain evidence="1 2">ATCC 31962</strain>
    </source>
</reference>
<protein>
    <submittedName>
        <fullName evidence="1">Uncharacterized protein</fullName>
    </submittedName>
</protein>
<dbReference type="EMBL" id="CP136508">
    <property type="protein sequence ID" value="WUR12184.1"/>
    <property type="molecule type" value="Genomic_DNA"/>
</dbReference>
<gene>
    <name evidence="1" type="ORF">E7V67_021145</name>
</gene>
<proteinExistence type="predicted"/>
<dbReference type="Proteomes" id="UP000321323">
    <property type="component" value="Chromosome"/>
</dbReference>
<sequence length="148" mass="16750">MINFSEGKLSLGAQELFFTSDCGRLTSFCAQGLIEKRQDPGGGEPYFYGVTIVAGMKFGLVITPKEDKIASLALHWLDGPCTGQGWDGVSDELLWSEYRLLLKFVQKNGGGQPDRKQERQHTWYFKWGQVVVSYQQRDFVTGIFIQCR</sequence>
<keyword evidence="2" id="KW-1185">Reference proteome</keyword>
<accession>A0ABZ1UHY6</accession>
<evidence type="ECO:0000313" key="2">
    <source>
        <dbReference type="Proteomes" id="UP000321323"/>
    </source>
</evidence>
<organism evidence="1 2">
    <name type="scientific">[Empedobacter] haloabium</name>
    <dbReference type="NCBI Taxonomy" id="592317"/>
    <lineage>
        <taxon>Bacteria</taxon>
        <taxon>Pseudomonadati</taxon>
        <taxon>Pseudomonadota</taxon>
        <taxon>Betaproteobacteria</taxon>
        <taxon>Burkholderiales</taxon>
        <taxon>Oxalobacteraceae</taxon>
        <taxon>Telluria group</taxon>
        <taxon>Telluria group incertae sedis</taxon>
    </lineage>
</organism>
<evidence type="ECO:0000313" key="1">
    <source>
        <dbReference type="EMBL" id="WUR12184.1"/>
    </source>
</evidence>